<dbReference type="EMBL" id="KE127026">
    <property type="protein sequence ID" value="EPB65811.1"/>
    <property type="molecule type" value="Genomic_DNA"/>
</dbReference>
<feature type="region of interest" description="Disordered" evidence="1">
    <location>
        <begin position="1"/>
        <end position="31"/>
    </location>
</feature>
<reference evidence="3 4" key="1">
    <citation type="submission" date="2013-05" db="EMBL/GenBank/DDBJ databases">
        <title>Draft genome of the parasitic nematode Anyclostoma ceylanicum.</title>
        <authorList>
            <person name="Mitreva M."/>
        </authorList>
    </citation>
    <scope>NUCLEOTIDE SEQUENCE [LARGE SCALE GENOMIC DNA]</scope>
</reference>
<evidence type="ECO:0000313" key="3">
    <source>
        <dbReference type="EMBL" id="EPB65811.1"/>
    </source>
</evidence>
<accession>A0A0D6L891</accession>
<evidence type="ECO:0000256" key="1">
    <source>
        <dbReference type="SAM" id="MobiDB-lite"/>
    </source>
</evidence>
<proteinExistence type="predicted"/>
<dbReference type="Proteomes" id="UP000054495">
    <property type="component" value="Unassembled WGS sequence"/>
</dbReference>
<evidence type="ECO:0000259" key="2">
    <source>
        <dbReference type="Pfam" id="PF12448"/>
    </source>
</evidence>
<gene>
    <name evidence="3" type="ORF">ANCCEY_15116</name>
</gene>
<protein>
    <recommendedName>
        <fullName evidence="2">Trafficking kinesin-binding protein C-terminal domain-containing protein</fullName>
    </recommendedName>
</protein>
<evidence type="ECO:0000313" key="4">
    <source>
        <dbReference type="Proteomes" id="UP000054495"/>
    </source>
</evidence>
<feature type="non-terminal residue" evidence="3">
    <location>
        <position position="199"/>
    </location>
</feature>
<sequence length="199" mass="22218">MKCRSRELSELRSASSTPSTPPPRPAFHPQFRGSLRLPLRSPTSAALSKCSSDDSLEDYVAPKMGEPGVPGTRDLNFSLRMLKARRKTLASSETAYQPLLESLVPRQLSRWSQRRRFPHGQVEQDYAKFLHRKGLPPSSFFSQQPSAKTSKPKEEPWIDYSVVLGQDHQRLVRAYRGAATIGLGALKVSEQSGVLSRAE</sequence>
<feature type="compositionally biased region" description="Basic and acidic residues" evidence="1">
    <location>
        <begin position="1"/>
        <end position="10"/>
    </location>
</feature>
<feature type="domain" description="Trafficking kinesin-binding protein C-terminal" evidence="2">
    <location>
        <begin position="8"/>
        <end position="112"/>
    </location>
</feature>
<name>A0A0D6L891_9BILA</name>
<dbReference type="AlphaFoldDB" id="A0A0D6L891"/>
<dbReference type="InterPro" id="IPR022154">
    <property type="entry name" value="TRAK1/2_C"/>
</dbReference>
<keyword evidence="4" id="KW-1185">Reference proteome</keyword>
<dbReference type="Pfam" id="PF12448">
    <property type="entry name" value="Milton"/>
    <property type="match status" value="1"/>
</dbReference>
<organism evidence="3 4">
    <name type="scientific">Ancylostoma ceylanicum</name>
    <dbReference type="NCBI Taxonomy" id="53326"/>
    <lineage>
        <taxon>Eukaryota</taxon>
        <taxon>Metazoa</taxon>
        <taxon>Ecdysozoa</taxon>
        <taxon>Nematoda</taxon>
        <taxon>Chromadorea</taxon>
        <taxon>Rhabditida</taxon>
        <taxon>Rhabditina</taxon>
        <taxon>Rhabditomorpha</taxon>
        <taxon>Strongyloidea</taxon>
        <taxon>Ancylostomatidae</taxon>
        <taxon>Ancylostomatinae</taxon>
        <taxon>Ancylostoma</taxon>
    </lineage>
</organism>